<dbReference type="PANTHER" id="PTHR40269:SF1">
    <property type="entry name" value="OUTER MEMBRANE PROTEIN"/>
    <property type="match status" value="1"/>
</dbReference>
<protein>
    <recommendedName>
        <fullName evidence="5">DUF3300 domain-containing protein</fullName>
    </recommendedName>
</protein>
<dbReference type="PANTHER" id="PTHR40269">
    <property type="entry name" value="OUTER MEMBRANE PROTEIN-RELATED"/>
    <property type="match status" value="1"/>
</dbReference>
<feature type="region of interest" description="Disordered" evidence="1">
    <location>
        <begin position="1"/>
        <end position="24"/>
    </location>
</feature>
<dbReference type="HOGENOM" id="CLU_024625_2_0_4"/>
<feature type="compositionally biased region" description="Polar residues" evidence="1">
    <location>
        <begin position="374"/>
        <end position="392"/>
    </location>
</feature>
<feature type="compositionally biased region" description="Basic and acidic residues" evidence="1">
    <location>
        <begin position="585"/>
        <end position="594"/>
    </location>
</feature>
<dbReference type="STRING" id="204773.HEAR1621"/>
<accession>A4G5J4</accession>
<feature type="compositionally biased region" description="Polar residues" evidence="1">
    <location>
        <begin position="344"/>
        <end position="356"/>
    </location>
</feature>
<feature type="compositionally biased region" description="Low complexity" evidence="1">
    <location>
        <begin position="639"/>
        <end position="654"/>
    </location>
</feature>
<feature type="compositionally biased region" description="Basic and acidic residues" evidence="1">
    <location>
        <begin position="408"/>
        <end position="425"/>
    </location>
</feature>
<evidence type="ECO:0000313" key="3">
    <source>
        <dbReference type="EMBL" id="CAL61781.1"/>
    </source>
</evidence>
<reference evidence="3 4" key="1">
    <citation type="journal article" date="2007" name="PLoS Genet.">
        <title>A tale of two oxidation states: bacterial colonization of arsenic-rich environments.</title>
        <authorList>
            <person name="Muller D."/>
            <person name="Medigue C."/>
            <person name="Koechler S."/>
            <person name="Barbe V."/>
            <person name="Barakat M."/>
            <person name="Talla E."/>
            <person name="Bonnefoy V."/>
            <person name="Krin E."/>
            <person name="Arsene-Ploetze F."/>
            <person name="Carapito C."/>
            <person name="Chandler M."/>
            <person name="Cournoyer B."/>
            <person name="Cruveiller S."/>
            <person name="Dossat C."/>
            <person name="Duval S."/>
            <person name="Heymann M."/>
            <person name="Leize E."/>
            <person name="Lieutaud A."/>
            <person name="Lievremont D."/>
            <person name="Makita Y."/>
            <person name="Mangenot S."/>
            <person name="Nitschke W."/>
            <person name="Ortet P."/>
            <person name="Perdrial N."/>
            <person name="Schoepp B."/>
            <person name="Siguier N."/>
            <person name="Simeonova D.D."/>
            <person name="Rouy Z."/>
            <person name="Segurens B."/>
            <person name="Turlin E."/>
            <person name="Vallenet D."/>
            <person name="Van Dorsselaer A."/>
            <person name="Weiss S."/>
            <person name="Weissenbach J."/>
            <person name="Lett M.C."/>
            <person name="Danchin A."/>
            <person name="Bertin P.N."/>
        </authorList>
    </citation>
    <scope>NUCLEOTIDE SEQUENCE [LARGE SCALE GENOMIC DNA]</scope>
    <source>
        <strain evidence="4">ULPAs1</strain>
    </source>
</reference>
<name>A4G5J4_HERAR</name>
<dbReference type="Proteomes" id="UP000006697">
    <property type="component" value="Chromosome"/>
</dbReference>
<feature type="compositionally biased region" description="Low complexity" evidence="1">
    <location>
        <begin position="664"/>
        <end position="681"/>
    </location>
</feature>
<feature type="compositionally biased region" description="Polar residues" evidence="1">
    <location>
        <begin position="527"/>
        <end position="584"/>
    </location>
</feature>
<proteinExistence type="predicted"/>
<evidence type="ECO:0000256" key="1">
    <source>
        <dbReference type="SAM" id="MobiDB-lite"/>
    </source>
</evidence>
<feature type="compositionally biased region" description="Low complexity" evidence="1">
    <location>
        <begin position="357"/>
        <end position="372"/>
    </location>
</feature>
<organism evidence="3 4">
    <name type="scientific">Herminiimonas arsenicoxydans</name>
    <dbReference type="NCBI Taxonomy" id="204773"/>
    <lineage>
        <taxon>Bacteria</taxon>
        <taxon>Pseudomonadati</taxon>
        <taxon>Pseudomonadota</taxon>
        <taxon>Betaproteobacteria</taxon>
        <taxon>Burkholderiales</taxon>
        <taxon>Oxalobacteraceae</taxon>
        <taxon>Herminiimonas</taxon>
    </lineage>
</organism>
<feature type="chain" id="PRO_5002669174" description="DUF3300 domain-containing protein" evidence="2">
    <location>
        <begin position="47"/>
        <end position="700"/>
    </location>
</feature>
<dbReference type="EMBL" id="CU207211">
    <property type="protein sequence ID" value="CAL61781.1"/>
    <property type="molecule type" value="Genomic_DNA"/>
</dbReference>
<dbReference type="InterPro" id="IPR021728">
    <property type="entry name" value="DUF3300"/>
</dbReference>
<feature type="compositionally biased region" description="Pro residues" evidence="1">
    <location>
        <begin position="57"/>
        <end position="77"/>
    </location>
</feature>
<keyword evidence="4" id="KW-1185">Reference proteome</keyword>
<evidence type="ECO:0000256" key="2">
    <source>
        <dbReference type="SAM" id="SignalP"/>
    </source>
</evidence>
<gene>
    <name evidence="3" type="ordered locus">HEAR1621</name>
</gene>
<dbReference type="eggNOG" id="COG3064">
    <property type="taxonomic scope" value="Bacteria"/>
</dbReference>
<dbReference type="AlphaFoldDB" id="A4G5J4"/>
<evidence type="ECO:0000313" key="4">
    <source>
        <dbReference type="Proteomes" id="UP000006697"/>
    </source>
</evidence>
<feature type="compositionally biased region" description="Polar residues" evidence="1">
    <location>
        <begin position="502"/>
        <end position="511"/>
    </location>
</feature>
<feature type="compositionally biased region" description="Basic and acidic residues" evidence="1">
    <location>
        <begin position="682"/>
        <end position="700"/>
    </location>
</feature>
<dbReference type="KEGG" id="har:HEAR1621"/>
<sequence>MKKNQGRTATAARQLSSRQVHNMNTNKSKLTTLVASSLVISLLAVAGCGKADMSTTTPPPAAAIPPTPTPTPTPYTPPTAEQLLQMVAPIALFPDKLVAQVLAGSSYPDQITAANLWLGQNPSLKGEALQNAANLQPWDVSVKSLTAFPAVLAQMANNIQWTTALGEAYVNDSDDVMNAIQTMRLRAQQSGNLKTSQQMRVTSSPRLAPPPDYADEAGYFVIAPPSQTIVIESAQPDMVYVPNYNPALVYGAPIPVYPSYVYNPGYSSGDMFTAGIISFGLGILVGSAINHHDGWGWHSWGMNWGGRGPGSGPDYGANHGWRHPSVVYNDTTYVSRSTTIINRNHNPARISNNFGTPNNNAPGGSNNAGRPNFSGGTPNFRPQGQNLSTQAPNRPMTAPHFNAGDTRPGARPDTSRPDVQHRADTPHPVQQQNGAMTMPRFNSGDTRPGARPGTNVPEAQHSANIPRPTQQQNESRTAPRFNAGDTHPGQRPAMNGPDTRHNPSTTRSTQARDALTREIPPRVNNRGPETSPQSETGQRLNSNGFQRPTGPNTIGTENRQQNPALHTAPSQNALRSNGGQQNEMRQQRIEREAMPLRSNPEPVQPRPQAPQQQPHPQIYSAPVPQQPRFEPPQQPRVQPPRFEQPQAPHAQQPRFEPPRPPVQQPQAQVQQPRPQAQQPRPQQHEQIRSRPAKEEERKER</sequence>
<feature type="compositionally biased region" description="Pro residues" evidence="1">
    <location>
        <begin position="629"/>
        <end position="638"/>
    </location>
</feature>
<keyword evidence="2" id="KW-0732">Signal</keyword>
<feature type="compositionally biased region" description="Polar residues" evidence="1">
    <location>
        <begin position="461"/>
        <end position="476"/>
    </location>
</feature>
<feature type="region of interest" description="Disordered" evidence="1">
    <location>
        <begin position="54"/>
        <end position="78"/>
    </location>
</feature>
<dbReference type="Pfam" id="PF11737">
    <property type="entry name" value="DUF3300"/>
    <property type="match status" value="1"/>
</dbReference>
<feature type="region of interest" description="Disordered" evidence="1">
    <location>
        <begin position="344"/>
        <end position="700"/>
    </location>
</feature>
<feature type="signal peptide" evidence="2">
    <location>
        <begin position="1"/>
        <end position="46"/>
    </location>
</feature>
<evidence type="ECO:0008006" key="5">
    <source>
        <dbReference type="Google" id="ProtNLM"/>
    </source>
</evidence>
<feature type="compositionally biased region" description="Low complexity" evidence="1">
    <location>
        <begin position="609"/>
        <end position="628"/>
    </location>
</feature>